<reference evidence="2" key="1">
    <citation type="submission" date="2025-08" db="UniProtKB">
        <authorList>
            <consortium name="Ensembl"/>
        </authorList>
    </citation>
    <scope>IDENTIFICATION</scope>
</reference>
<proteinExistence type="predicted"/>
<sequence>CLLLSTCGSLASSKKNILSPARRGRTSFQRRPGAGPRPPALPGTRPSVRHGQLLLSSGLPSLDCVLGWWERDWDPELRPRRPPLCQALPALP</sequence>
<evidence type="ECO:0000313" key="3">
    <source>
        <dbReference type="Proteomes" id="UP000694413"/>
    </source>
</evidence>
<dbReference type="Gene3D" id="3.40.50.300">
    <property type="entry name" value="P-loop containing nucleotide triphosphate hydrolases"/>
    <property type="match status" value="1"/>
</dbReference>
<feature type="region of interest" description="Disordered" evidence="1">
    <location>
        <begin position="18"/>
        <end position="46"/>
    </location>
</feature>
<dbReference type="InterPro" id="IPR027417">
    <property type="entry name" value="P-loop_NTPase"/>
</dbReference>
<dbReference type="AlphaFoldDB" id="A0A8D2M348"/>
<evidence type="ECO:0000256" key="1">
    <source>
        <dbReference type="SAM" id="MobiDB-lite"/>
    </source>
</evidence>
<accession>A0A8D2M348</accession>
<name>A0A8D2M348_ZONAL</name>
<dbReference type="Ensembl" id="ENSZALT00000003153.1">
    <property type="protein sequence ID" value="ENSZALP00000001727.1"/>
    <property type="gene ID" value="ENSZALG00000002053.1"/>
</dbReference>
<reference evidence="2" key="2">
    <citation type="submission" date="2025-09" db="UniProtKB">
        <authorList>
            <consortium name="Ensembl"/>
        </authorList>
    </citation>
    <scope>IDENTIFICATION</scope>
</reference>
<organism evidence="2 3">
    <name type="scientific">Zonotrichia albicollis</name>
    <name type="common">White-throated sparrow</name>
    <name type="synonym">Fringilla albicollis</name>
    <dbReference type="NCBI Taxonomy" id="44394"/>
    <lineage>
        <taxon>Eukaryota</taxon>
        <taxon>Metazoa</taxon>
        <taxon>Chordata</taxon>
        <taxon>Craniata</taxon>
        <taxon>Vertebrata</taxon>
        <taxon>Euteleostomi</taxon>
        <taxon>Archelosauria</taxon>
        <taxon>Archosauria</taxon>
        <taxon>Dinosauria</taxon>
        <taxon>Saurischia</taxon>
        <taxon>Theropoda</taxon>
        <taxon>Coelurosauria</taxon>
        <taxon>Aves</taxon>
        <taxon>Neognathae</taxon>
        <taxon>Neoaves</taxon>
        <taxon>Telluraves</taxon>
        <taxon>Australaves</taxon>
        <taxon>Passeriformes</taxon>
        <taxon>Passerellidae</taxon>
        <taxon>Zonotrichia</taxon>
    </lineage>
</organism>
<evidence type="ECO:0000313" key="2">
    <source>
        <dbReference type="Ensembl" id="ENSZALP00000001727.1"/>
    </source>
</evidence>
<dbReference type="Proteomes" id="UP000694413">
    <property type="component" value="Unassembled WGS sequence"/>
</dbReference>
<keyword evidence="3" id="KW-1185">Reference proteome</keyword>
<protein>
    <submittedName>
        <fullName evidence="2">Uncharacterized protein</fullName>
    </submittedName>
</protein>